<dbReference type="RefSeq" id="WP_061789267.1">
    <property type="nucleotide sequence ID" value="NZ_CP024996.1"/>
</dbReference>
<dbReference type="Proteomes" id="UP000269199">
    <property type="component" value="Chromosome"/>
</dbReference>
<protein>
    <submittedName>
        <fullName evidence="1">Uncharacterized protein</fullName>
    </submittedName>
</protein>
<gene>
    <name evidence="1" type="ORF">RC54_03890</name>
</gene>
<accession>A0AAD0U648</accession>
<evidence type="ECO:0000313" key="2">
    <source>
        <dbReference type="Proteomes" id="UP000269199"/>
    </source>
</evidence>
<dbReference type="EMBL" id="CP024996">
    <property type="protein sequence ID" value="AYR23011.1"/>
    <property type="molecule type" value="Genomic_DNA"/>
</dbReference>
<evidence type="ECO:0000313" key="1">
    <source>
        <dbReference type="EMBL" id="AYR23011.1"/>
    </source>
</evidence>
<dbReference type="AlphaFoldDB" id="A0AAD0U648"/>
<reference evidence="1 2" key="1">
    <citation type="submission" date="2017-11" db="EMBL/GenBank/DDBJ databases">
        <title>Complete genome sequence of Herbaspirillum rubrisubalbicans DSM 11543.</title>
        <authorList>
            <person name="Chen M."/>
            <person name="An Q."/>
        </authorList>
    </citation>
    <scope>NUCLEOTIDE SEQUENCE [LARGE SCALE GENOMIC DNA]</scope>
    <source>
        <strain evidence="1 2">DSM 11543</strain>
    </source>
</reference>
<name>A0AAD0U648_9BURK</name>
<organism evidence="1 2">
    <name type="scientific">Herbaspirillum rubrisubalbicans</name>
    <dbReference type="NCBI Taxonomy" id="80842"/>
    <lineage>
        <taxon>Bacteria</taxon>
        <taxon>Pseudomonadati</taxon>
        <taxon>Pseudomonadota</taxon>
        <taxon>Betaproteobacteria</taxon>
        <taxon>Burkholderiales</taxon>
        <taxon>Oxalobacteraceae</taxon>
        <taxon>Herbaspirillum</taxon>
    </lineage>
</organism>
<proteinExistence type="predicted"/>
<sequence length="310" mass="35332">MRTKQTVPEDVRRRVLELRHTCSLQEVSRHTGVPLGTVKTICSRSGVFRDNPKHRALFALPPIVESESRQLAVPTMPPQEKVTGDKEIDAVLWLQQVVATGQADLIAKAMEALKKIKTPMAILEKRYRDFVMRKNPGNLFALLPTIGFGKLNDQAERAVSRNASAQEAIARFGSEDACFISTPAEEFIIALLKEVDFIGEDDFGLPQLTDEVKTCFQQVSDYLPHTLSDCLHELRYWNDLYRLRHALDPNCGDSIHEEWVRRDFIFHLMATIRPKDRDEAATVMRFMFDDDDGNHMDKKEARDILLNLVG</sequence>